<comment type="caution">
    <text evidence="4">The sequence shown here is derived from an EMBL/GenBank/DDBJ whole genome shotgun (WGS) entry which is preliminary data.</text>
</comment>
<keyword evidence="1" id="KW-1133">Transmembrane helix</keyword>
<dbReference type="Gene3D" id="3.40.710.10">
    <property type="entry name" value="DD-peptidase/beta-lactamase superfamily"/>
    <property type="match status" value="1"/>
</dbReference>
<evidence type="ECO:0000313" key="5">
    <source>
        <dbReference type="Proteomes" id="UP000092578"/>
    </source>
</evidence>
<keyword evidence="1" id="KW-0472">Membrane</keyword>
<feature type="domain" description="Beta-lactamase-related" evidence="3">
    <location>
        <begin position="39"/>
        <end position="355"/>
    </location>
</feature>
<dbReference type="InterPro" id="IPR050491">
    <property type="entry name" value="AmpC-like"/>
</dbReference>
<reference evidence="5" key="1">
    <citation type="submission" date="2016-05" db="EMBL/GenBank/DDBJ databases">
        <authorList>
            <person name="Liu B."/>
            <person name="Wang J."/>
            <person name="Zhu Y."/>
            <person name="Liu G."/>
            <person name="Chen Q."/>
            <person name="Chen Z."/>
            <person name="Lan J."/>
            <person name="Che J."/>
            <person name="Ge C."/>
            <person name="Shi H."/>
            <person name="Pan Z."/>
            <person name="Liu X."/>
        </authorList>
    </citation>
    <scope>NUCLEOTIDE SEQUENCE [LARGE SCALE GENOMIC DNA]</scope>
    <source>
        <strain evidence="5">FJAT-27215</strain>
    </source>
</reference>
<dbReference type="InterPro" id="IPR012338">
    <property type="entry name" value="Beta-lactam/transpept-like"/>
</dbReference>
<dbReference type="PANTHER" id="PTHR46825">
    <property type="entry name" value="D-ALANYL-D-ALANINE-CARBOXYPEPTIDASE/ENDOPEPTIDASE AMPH"/>
    <property type="match status" value="1"/>
</dbReference>
<evidence type="ECO:0000259" key="3">
    <source>
        <dbReference type="Pfam" id="PF00144"/>
    </source>
</evidence>
<dbReference type="AlphaFoldDB" id="A0A1B9B7M4"/>
<evidence type="ECO:0000256" key="2">
    <source>
        <dbReference type="SAM" id="SignalP"/>
    </source>
</evidence>
<dbReference type="PANTHER" id="PTHR46825:SF9">
    <property type="entry name" value="BETA-LACTAMASE-RELATED DOMAIN-CONTAINING PROTEIN"/>
    <property type="match status" value="1"/>
</dbReference>
<keyword evidence="2" id="KW-0732">Signal</keyword>
<evidence type="ECO:0000256" key="1">
    <source>
        <dbReference type="SAM" id="Phobius"/>
    </source>
</evidence>
<sequence>MKVKLFICLALFLFMPGHYIAAAASSPSLQDHQKVEAFFDEFFEKEIKEQGIPNGIVSLVQGDQIIFSKGYGYGDLEKKAPFDPASSSFRVASVTKFLTAAGLMKLVQEGKVSLNKDINTYLRSVKVPNAYSQPLTPYHLLTHTDGFQEDSIGLKTTNSKDIKSLMAYLRGGSFHQVTAPGTMVTYGNLASILQGAIIEDVSGESYETYMTKQFLQPLHMEHSYFNQVLTEEQKKHYVPEYIKSNGQYVKNKMIYSHIVPAGELKASANDIAQFMIMLLNGGKTKNGKSILDQNTVHQMLSQAYTAHPNMPGVALGSFEHFENSKRALIRDGQSEVFQSKLVLWPDQKLGLFVSSYSEELADHLVSAFLDYYFPVEKTEKKILTTKEDVVKFEGMYNYVQASDTTFAKLQTLATPLIVQANEDGTITVRPLFIDPFGGVTKAVKMAKVEEGLFKGIDDELYISFKEDAKGRVTHLFSGSGYHSSFEKLSWYENIKLQIGLLIFFLLFFSAALIHSGIRAWRRRKQLLEKNTKKMRRLEGGIIAGNLTFLLLLAPAVAFIGMSSGVPAYVQGITPYMKVEFTIPLITTALLALYIFNTVKDWQNRSFSFKLYYSVFLCVNIGFYLFLYYWRWYGYWFN</sequence>
<keyword evidence="5" id="KW-1185">Reference proteome</keyword>
<feature type="chain" id="PRO_5008622516" description="Beta-lactamase-related domain-containing protein" evidence="2">
    <location>
        <begin position="24"/>
        <end position="637"/>
    </location>
</feature>
<gene>
    <name evidence="4" type="ORF">A8F95_18365</name>
</gene>
<protein>
    <recommendedName>
        <fullName evidence="3">Beta-lactamase-related domain-containing protein</fullName>
    </recommendedName>
</protein>
<evidence type="ECO:0000313" key="4">
    <source>
        <dbReference type="EMBL" id="OCA92107.1"/>
    </source>
</evidence>
<dbReference type="SUPFAM" id="SSF56601">
    <property type="entry name" value="beta-lactamase/transpeptidase-like"/>
    <property type="match status" value="1"/>
</dbReference>
<accession>A0A1B9B7M4</accession>
<dbReference type="Proteomes" id="UP000092578">
    <property type="component" value="Unassembled WGS sequence"/>
</dbReference>
<feature type="transmembrane region" description="Helical" evidence="1">
    <location>
        <begin position="498"/>
        <end position="520"/>
    </location>
</feature>
<feature type="transmembrane region" description="Helical" evidence="1">
    <location>
        <begin position="580"/>
        <end position="598"/>
    </location>
</feature>
<name>A0A1B9B7M4_9BACI</name>
<feature type="signal peptide" evidence="2">
    <location>
        <begin position="1"/>
        <end position="23"/>
    </location>
</feature>
<keyword evidence="1" id="KW-0812">Transmembrane</keyword>
<dbReference type="EMBL" id="MAYT01000002">
    <property type="protein sequence ID" value="OCA92107.1"/>
    <property type="molecule type" value="Genomic_DNA"/>
</dbReference>
<dbReference type="Pfam" id="PF00144">
    <property type="entry name" value="Beta-lactamase"/>
    <property type="match status" value="1"/>
</dbReference>
<organism evidence="4 5">
    <name type="scientific">Pseudobacillus wudalianchiensis</name>
    <dbReference type="NCBI Taxonomy" id="1743143"/>
    <lineage>
        <taxon>Bacteria</taxon>
        <taxon>Bacillati</taxon>
        <taxon>Bacillota</taxon>
        <taxon>Bacilli</taxon>
        <taxon>Bacillales</taxon>
        <taxon>Bacillaceae</taxon>
        <taxon>Pseudobacillus</taxon>
    </lineage>
</organism>
<proteinExistence type="predicted"/>
<dbReference type="RefSeq" id="WP_065409526.1">
    <property type="nucleotide sequence ID" value="NZ_MAYT01000002.1"/>
</dbReference>
<feature type="transmembrane region" description="Helical" evidence="1">
    <location>
        <begin position="541"/>
        <end position="560"/>
    </location>
</feature>
<dbReference type="InterPro" id="IPR001466">
    <property type="entry name" value="Beta-lactam-related"/>
</dbReference>
<feature type="transmembrane region" description="Helical" evidence="1">
    <location>
        <begin position="610"/>
        <end position="629"/>
    </location>
</feature>